<evidence type="ECO:0000256" key="2">
    <source>
        <dbReference type="ARBA" id="ARBA00022676"/>
    </source>
</evidence>
<keyword evidence="3 6" id="KW-0808">Transferase</keyword>
<protein>
    <submittedName>
        <fullName evidence="6">Glycosyl transferase family 2</fullName>
    </submittedName>
</protein>
<dbReference type="InterPro" id="IPR050834">
    <property type="entry name" value="Glycosyltransf_2"/>
</dbReference>
<dbReference type="PANTHER" id="PTHR43685">
    <property type="entry name" value="GLYCOSYLTRANSFERASE"/>
    <property type="match status" value="1"/>
</dbReference>
<sequence length="268" mass="31632">MISVIMSVYNAEKYLEKAVESILTQSYHNFEFIIINDKSKDNSADIISKYADQDQRIKYIENERNRGLTYSLNKGLELAKGEYIARMDADDISTSDRLKKQVDYLKKNKEISLIGTSAYNIDENGKIIAERNVPLEYEEIKRNINLVNPIIHPSVMFKKKDILDIGGYNEEFKKVQDYELWFRIIANGLKVENLSERLLYYRVNNQYFERKSLSYRITDIKVRWRGYKLLSLPIYKRYGILVPIVLGITPPFILKVLYKYLKRLDPRN</sequence>
<comment type="caution">
    <text evidence="6">The sequence shown here is derived from an EMBL/GenBank/DDBJ whole genome shotgun (WGS) entry which is preliminary data.</text>
</comment>
<reference evidence="6 7" key="1">
    <citation type="submission" date="2019-03" db="EMBL/GenBank/DDBJ databases">
        <title>Subsurface microbial communities from deep shales in Ohio and West Virginia, USA.</title>
        <authorList>
            <person name="Wrighton K."/>
        </authorList>
    </citation>
    <scope>NUCLEOTIDE SEQUENCE [LARGE SCALE GENOMIC DNA]</scope>
    <source>
        <strain evidence="6 7">MSL9.2</strain>
    </source>
</reference>
<accession>A0A4R7Z3G6</accession>
<name>A0A4R7Z3G6_9FIRM</name>
<gene>
    <name evidence="6" type="ORF">C8C77_10781</name>
</gene>
<dbReference type="PANTHER" id="PTHR43685:SF5">
    <property type="entry name" value="GLYCOSYLTRANSFERASE EPSE-RELATED"/>
    <property type="match status" value="1"/>
</dbReference>
<feature type="transmembrane region" description="Helical" evidence="4">
    <location>
        <begin position="238"/>
        <end position="258"/>
    </location>
</feature>
<evidence type="ECO:0000256" key="4">
    <source>
        <dbReference type="SAM" id="Phobius"/>
    </source>
</evidence>
<feature type="domain" description="Glycosyltransferase 2-like" evidence="5">
    <location>
        <begin position="3"/>
        <end position="163"/>
    </location>
</feature>
<evidence type="ECO:0000313" key="7">
    <source>
        <dbReference type="Proteomes" id="UP000294697"/>
    </source>
</evidence>
<dbReference type="Gene3D" id="3.90.550.10">
    <property type="entry name" value="Spore Coat Polysaccharide Biosynthesis Protein SpsA, Chain A"/>
    <property type="match status" value="1"/>
</dbReference>
<keyword evidence="4" id="KW-1133">Transmembrane helix</keyword>
<dbReference type="RefSeq" id="WP_111570779.1">
    <property type="nucleotide sequence ID" value="NZ_QLME01000001.1"/>
</dbReference>
<dbReference type="Proteomes" id="UP000294697">
    <property type="component" value="Unassembled WGS sequence"/>
</dbReference>
<keyword evidence="4" id="KW-0812">Transmembrane</keyword>
<dbReference type="InterPro" id="IPR001173">
    <property type="entry name" value="Glyco_trans_2-like"/>
</dbReference>
<keyword evidence="4" id="KW-0472">Membrane</keyword>
<dbReference type="InterPro" id="IPR029044">
    <property type="entry name" value="Nucleotide-diphossugar_trans"/>
</dbReference>
<comment type="similarity">
    <text evidence="1">Belongs to the glycosyltransferase 2 family.</text>
</comment>
<dbReference type="GO" id="GO:0016757">
    <property type="term" value="F:glycosyltransferase activity"/>
    <property type="evidence" value="ECO:0007669"/>
    <property type="project" value="UniProtKB-KW"/>
</dbReference>
<evidence type="ECO:0000313" key="6">
    <source>
        <dbReference type="EMBL" id="TDW05470.1"/>
    </source>
</evidence>
<proteinExistence type="inferred from homology"/>
<dbReference type="Pfam" id="PF00535">
    <property type="entry name" value="Glycos_transf_2"/>
    <property type="match status" value="1"/>
</dbReference>
<dbReference type="EMBL" id="SODA01000007">
    <property type="protein sequence ID" value="TDW05470.1"/>
    <property type="molecule type" value="Genomic_DNA"/>
</dbReference>
<evidence type="ECO:0000256" key="1">
    <source>
        <dbReference type="ARBA" id="ARBA00006739"/>
    </source>
</evidence>
<evidence type="ECO:0000259" key="5">
    <source>
        <dbReference type="Pfam" id="PF00535"/>
    </source>
</evidence>
<dbReference type="OrthoDB" id="9815829at2"/>
<organism evidence="6 7">
    <name type="scientific">Halanaerobium saccharolyticum</name>
    <dbReference type="NCBI Taxonomy" id="43595"/>
    <lineage>
        <taxon>Bacteria</taxon>
        <taxon>Bacillati</taxon>
        <taxon>Bacillota</taxon>
        <taxon>Clostridia</taxon>
        <taxon>Halanaerobiales</taxon>
        <taxon>Halanaerobiaceae</taxon>
        <taxon>Halanaerobium</taxon>
    </lineage>
</organism>
<dbReference type="AlphaFoldDB" id="A0A4R7Z3G6"/>
<evidence type="ECO:0000256" key="3">
    <source>
        <dbReference type="ARBA" id="ARBA00022679"/>
    </source>
</evidence>
<keyword evidence="2" id="KW-0328">Glycosyltransferase</keyword>
<dbReference type="SUPFAM" id="SSF53448">
    <property type="entry name" value="Nucleotide-diphospho-sugar transferases"/>
    <property type="match status" value="1"/>
</dbReference>